<proteinExistence type="predicted"/>
<evidence type="ECO:0000313" key="1">
    <source>
        <dbReference type="EMBL" id="OZC12606.1"/>
    </source>
</evidence>
<gene>
    <name evidence="1" type="ORF">X798_00237</name>
</gene>
<dbReference type="EMBL" id="KZ269977">
    <property type="protein sequence ID" value="OZC12606.1"/>
    <property type="molecule type" value="Genomic_DNA"/>
</dbReference>
<keyword evidence="2" id="KW-1185">Reference proteome</keyword>
<feature type="non-terminal residue" evidence="1">
    <location>
        <position position="27"/>
    </location>
</feature>
<accession>A0A238C5S5</accession>
<evidence type="ECO:0000313" key="2">
    <source>
        <dbReference type="Proteomes" id="UP000242913"/>
    </source>
</evidence>
<protein>
    <submittedName>
        <fullName evidence="1">Uncharacterized protein</fullName>
    </submittedName>
</protein>
<sequence length="27" mass="3117">MMQNKTKIRLVLCKILVDRKMPGVVTT</sequence>
<dbReference type="Proteomes" id="UP000242913">
    <property type="component" value="Unassembled WGS sequence"/>
</dbReference>
<dbReference type="AlphaFoldDB" id="A0A238C5S5"/>
<reference evidence="1 2" key="1">
    <citation type="submission" date="2015-12" db="EMBL/GenBank/DDBJ databases">
        <title>Draft genome of the nematode, Onchocerca flexuosa.</title>
        <authorList>
            <person name="Mitreva M."/>
        </authorList>
    </citation>
    <scope>NUCLEOTIDE SEQUENCE [LARGE SCALE GENOMIC DNA]</scope>
    <source>
        <strain evidence="1">Red Deer</strain>
    </source>
</reference>
<organism evidence="1 2">
    <name type="scientific">Onchocerca flexuosa</name>
    <dbReference type="NCBI Taxonomy" id="387005"/>
    <lineage>
        <taxon>Eukaryota</taxon>
        <taxon>Metazoa</taxon>
        <taxon>Ecdysozoa</taxon>
        <taxon>Nematoda</taxon>
        <taxon>Chromadorea</taxon>
        <taxon>Rhabditida</taxon>
        <taxon>Spirurina</taxon>
        <taxon>Spiruromorpha</taxon>
        <taxon>Filarioidea</taxon>
        <taxon>Onchocercidae</taxon>
        <taxon>Onchocerca</taxon>
    </lineage>
</organism>
<name>A0A238C5S5_9BILA</name>